<dbReference type="InterPro" id="IPR006206">
    <property type="entry name" value="Mevalonate/galactokinase"/>
</dbReference>
<dbReference type="InterPro" id="IPR036554">
    <property type="entry name" value="GHMP_kinase_C_sf"/>
</dbReference>
<keyword evidence="5" id="KW-0547">Nucleotide-binding</keyword>
<dbReference type="OrthoDB" id="250531at2"/>
<evidence type="ECO:0000256" key="5">
    <source>
        <dbReference type="ARBA" id="ARBA00022741"/>
    </source>
</evidence>
<evidence type="ECO:0000256" key="11">
    <source>
        <dbReference type="NCBIfam" id="TIGR00131"/>
    </source>
</evidence>
<dbReference type="GO" id="GO:0046872">
    <property type="term" value="F:metal ion binding"/>
    <property type="evidence" value="ECO:0007669"/>
    <property type="project" value="UniProtKB-KW"/>
</dbReference>
<name>A0A2P6C8M1_9FLAO</name>
<keyword evidence="3" id="KW-0808">Transferase</keyword>
<dbReference type="Pfam" id="PF10509">
    <property type="entry name" value="GalKase_gal_bdg"/>
    <property type="match status" value="1"/>
</dbReference>
<organism evidence="15 16">
    <name type="scientific">Polaribacter butkevichii</name>
    <dbReference type="NCBI Taxonomy" id="218490"/>
    <lineage>
        <taxon>Bacteria</taxon>
        <taxon>Pseudomonadati</taxon>
        <taxon>Bacteroidota</taxon>
        <taxon>Flavobacteriia</taxon>
        <taxon>Flavobacteriales</taxon>
        <taxon>Flavobacteriaceae</taxon>
    </lineage>
</organism>
<feature type="domain" description="GHMP kinase C-terminal" evidence="13">
    <location>
        <begin position="287"/>
        <end position="369"/>
    </location>
</feature>
<dbReference type="InterPro" id="IPR006204">
    <property type="entry name" value="GHMP_kinase_N_dom"/>
</dbReference>
<dbReference type="PANTHER" id="PTHR10457:SF7">
    <property type="entry name" value="GALACTOKINASE-RELATED"/>
    <property type="match status" value="1"/>
</dbReference>
<keyword evidence="9" id="KW-0299">Galactose metabolism</keyword>
<dbReference type="InterPro" id="IPR020568">
    <property type="entry name" value="Ribosomal_Su5_D2-typ_SF"/>
</dbReference>
<accession>A0A2P6C8M1</accession>
<dbReference type="Pfam" id="PF08544">
    <property type="entry name" value="GHMP_kinases_C"/>
    <property type="match status" value="1"/>
</dbReference>
<evidence type="ECO:0000256" key="6">
    <source>
        <dbReference type="ARBA" id="ARBA00022777"/>
    </source>
</evidence>
<dbReference type="InterPro" id="IPR019741">
    <property type="entry name" value="Galactokinase_CS"/>
</dbReference>
<dbReference type="GO" id="GO:0006012">
    <property type="term" value="P:galactose metabolic process"/>
    <property type="evidence" value="ECO:0007669"/>
    <property type="project" value="UniProtKB-UniRule"/>
</dbReference>
<evidence type="ECO:0000256" key="10">
    <source>
        <dbReference type="ARBA" id="ARBA00023277"/>
    </source>
</evidence>
<evidence type="ECO:0000256" key="1">
    <source>
        <dbReference type="ARBA" id="ARBA00006566"/>
    </source>
</evidence>
<dbReference type="SUPFAM" id="SSF54211">
    <property type="entry name" value="Ribosomal protein S5 domain 2-like"/>
    <property type="match status" value="1"/>
</dbReference>
<dbReference type="InterPro" id="IPR014721">
    <property type="entry name" value="Ribsml_uS5_D2-typ_fold_subgr"/>
</dbReference>
<keyword evidence="7" id="KW-0067">ATP-binding</keyword>
<dbReference type="AlphaFoldDB" id="A0A2P6C8M1"/>
<dbReference type="PRINTS" id="PR00959">
    <property type="entry name" value="MEVGALKINASE"/>
</dbReference>
<dbReference type="SUPFAM" id="SSF55060">
    <property type="entry name" value="GHMP Kinase, C-terminal domain"/>
    <property type="match status" value="1"/>
</dbReference>
<evidence type="ECO:0000256" key="3">
    <source>
        <dbReference type="ARBA" id="ARBA00022679"/>
    </source>
</evidence>
<evidence type="ECO:0000256" key="9">
    <source>
        <dbReference type="ARBA" id="ARBA00023144"/>
    </source>
</evidence>
<dbReference type="Pfam" id="PF00288">
    <property type="entry name" value="GHMP_kinases_N"/>
    <property type="match status" value="1"/>
</dbReference>
<dbReference type="FunFam" id="3.30.230.10:FF:000017">
    <property type="entry name" value="Galactokinase"/>
    <property type="match status" value="1"/>
</dbReference>
<dbReference type="InterPro" id="IPR019539">
    <property type="entry name" value="GalKase_N"/>
</dbReference>
<evidence type="ECO:0000256" key="2">
    <source>
        <dbReference type="ARBA" id="ARBA00022490"/>
    </source>
</evidence>
<keyword evidence="10" id="KW-0119">Carbohydrate metabolism</keyword>
<comment type="caution">
    <text evidence="15">The sequence shown here is derived from an EMBL/GenBank/DDBJ whole genome shotgun (WGS) entry which is preliminary data.</text>
</comment>
<dbReference type="Proteomes" id="UP000247345">
    <property type="component" value="Unassembled WGS sequence"/>
</dbReference>
<evidence type="ECO:0000256" key="4">
    <source>
        <dbReference type="ARBA" id="ARBA00022723"/>
    </source>
</evidence>
<sequence length="391" mass="42850">MSITINQADMSAKLIKDVKEAFINKFKTDPLLIFSPGRINIIGEHTDYNDGFVFPAAVNKGIAAAIQKSDSGCSTAIALDLDSTIEFALDKLKPSKEGSWENYVFGVVAEIQNKNKVIGNFNIIFKGNIPGGAGMSSSAALENSVVFGLNEIFNLGLTKHEMILISQKAEHNYVGVNCGIMDQYASMFGIKDNALHLDCRTVASKPYKIDFKDHQLMLINTNVKHSLSDSAYNDRRSACEGVSELLGIKALRDATEADLETIANKITPANYQKALFVIQENERTLKAAKAIENNDLELLGSLIYQSHEGLSNQYHVSCDELDFLVDQAKKNKHVLGARMMGGGFGGCTINLIDKSEAKAFAETAAKAYKNKFDHDCSVYFIELSEGTHIVK</sequence>
<comment type="similarity">
    <text evidence="1">Belongs to the GHMP kinase family. GalK subfamily.</text>
</comment>
<keyword evidence="4" id="KW-0479">Metal-binding</keyword>
<gene>
    <name evidence="15" type="ORF">BTO14_14720</name>
</gene>
<dbReference type="GO" id="GO:0005829">
    <property type="term" value="C:cytosol"/>
    <property type="evidence" value="ECO:0007669"/>
    <property type="project" value="TreeGrafter"/>
</dbReference>
<evidence type="ECO:0000259" key="13">
    <source>
        <dbReference type="Pfam" id="PF08544"/>
    </source>
</evidence>
<feature type="domain" description="GHMP kinase N-terminal" evidence="12">
    <location>
        <begin position="102"/>
        <end position="189"/>
    </location>
</feature>
<dbReference type="FunFam" id="3.30.70.890:FF:000001">
    <property type="entry name" value="Galactokinase"/>
    <property type="match status" value="1"/>
</dbReference>
<dbReference type="PIRSF" id="PIRSF000530">
    <property type="entry name" value="Galactokinase"/>
    <property type="match status" value="1"/>
</dbReference>
<dbReference type="PROSITE" id="PS00627">
    <property type="entry name" value="GHMP_KINASES_ATP"/>
    <property type="match status" value="1"/>
</dbReference>
<feature type="domain" description="Galactokinase N-terminal" evidence="14">
    <location>
        <begin position="20"/>
        <end position="68"/>
    </location>
</feature>
<evidence type="ECO:0000259" key="12">
    <source>
        <dbReference type="Pfam" id="PF00288"/>
    </source>
</evidence>
<keyword evidence="8" id="KW-0460">Magnesium</keyword>
<dbReference type="NCBIfam" id="TIGR00131">
    <property type="entry name" value="gal_kin"/>
    <property type="match status" value="1"/>
</dbReference>
<dbReference type="Gene3D" id="3.30.230.10">
    <property type="match status" value="1"/>
</dbReference>
<keyword evidence="6 15" id="KW-0418">Kinase</keyword>
<dbReference type="Gene3D" id="3.30.70.890">
    <property type="entry name" value="GHMP kinase, C-terminal domain"/>
    <property type="match status" value="1"/>
</dbReference>
<dbReference type="EMBL" id="MSCK01000002">
    <property type="protein sequence ID" value="PQJ69272.1"/>
    <property type="molecule type" value="Genomic_DNA"/>
</dbReference>
<dbReference type="PRINTS" id="PR00473">
    <property type="entry name" value="GALCTOKINASE"/>
</dbReference>
<keyword evidence="16" id="KW-1185">Reference proteome</keyword>
<dbReference type="GO" id="GO:0004335">
    <property type="term" value="F:galactokinase activity"/>
    <property type="evidence" value="ECO:0007669"/>
    <property type="project" value="UniProtKB-UniRule"/>
</dbReference>
<dbReference type="PANTHER" id="PTHR10457">
    <property type="entry name" value="MEVALONATE KINASE/GALACTOKINASE"/>
    <property type="match status" value="1"/>
</dbReference>
<dbReference type="PROSITE" id="PS00106">
    <property type="entry name" value="GALACTOKINASE"/>
    <property type="match status" value="1"/>
</dbReference>
<dbReference type="InterPro" id="IPR013750">
    <property type="entry name" value="GHMP_kinase_C_dom"/>
</dbReference>
<keyword evidence="2" id="KW-0963">Cytoplasm</keyword>
<dbReference type="InterPro" id="IPR006203">
    <property type="entry name" value="GHMP_knse_ATP-bd_CS"/>
</dbReference>
<dbReference type="InterPro" id="IPR000705">
    <property type="entry name" value="Galactokinase"/>
</dbReference>
<evidence type="ECO:0000313" key="16">
    <source>
        <dbReference type="Proteomes" id="UP000247345"/>
    </source>
</evidence>
<proteinExistence type="inferred from homology"/>
<protein>
    <recommendedName>
        <fullName evidence="11">Galactokinase</fullName>
        <ecNumber evidence="11">2.7.1.6</ecNumber>
    </recommendedName>
</protein>
<evidence type="ECO:0000256" key="8">
    <source>
        <dbReference type="ARBA" id="ARBA00022842"/>
    </source>
</evidence>
<dbReference type="EC" id="2.7.1.6" evidence="11"/>
<evidence type="ECO:0000259" key="14">
    <source>
        <dbReference type="Pfam" id="PF10509"/>
    </source>
</evidence>
<reference evidence="15 16" key="1">
    <citation type="submission" date="2016-12" db="EMBL/GenBank/DDBJ databases">
        <title>Trade-off between light-utilization and light-protection in marine flavobacteria.</title>
        <authorList>
            <person name="Kumagai Y."/>
            <person name="Yoshizawa S."/>
            <person name="Kogure K."/>
            <person name="Iwasaki W."/>
        </authorList>
    </citation>
    <scope>NUCLEOTIDE SEQUENCE [LARGE SCALE GENOMIC DNA]</scope>
    <source>
        <strain evidence="15 16">KCTC 12100</strain>
    </source>
</reference>
<evidence type="ECO:0000256" key="7">
    <source>
        <dbReference type="ARBA" id="ARBA00022840"/>
    </source>
</evidence>
<evidence type="ECO:0000313" key="15">
    <source>
        <dbReference type="EMBL" id="PQJ69272.1"/>
    </source>
</evidence>
<dbReference type="GO" id="GO:0005524">
    <property type="term" value="F:ATP binding"/>
    <property type="evidence" value="ECO:0007669"/>
    <property type="project" value="UniProtKB-UniRule"/>
</dbReference>